<dbReference type="AlphaFoldDB" id="A0AAV7ILW1"/>
<evidence type="ECO:0000313" key="4">
    <source>
        <dbReference type="Proteomes" id="UP000826195"/>
    </source>
</evidence>
<proteinExistence type="predicted"/>
<evidence type="ECO:0000256" key="2">
    <source>
        <dbReference type="SAM" id="Phobius"/>
    </source>
</evidence>
<keyword evidence="2" id="KW-0472">Membrane</keyword>
<organism evidence="3 4">
    <name type="scientific">Cotesia glomerata</name>
    <name type="common">Lepidopteran parasitic wasp</name>
    <name type="synonym">Apanteles glomeratus</name>
    <dbReference type="NCBI Taxonomy" id="32391"/>
    <lineage>
        <taxon>Eukaryota</taxon>
        <taxon>Metazoa</taxon>
        <taxon>Ecdysozoa</taxon>
        <taxon>Arthropoda</taxon>
        <taxon>Hexapoda</taxon>
        <taxon>Insecta</taxon>
        <taxon>Pterygota</taxon>
        <taxon>Neoptera</taxon>
        <taxon>Endopterygota</taxon>
        <taxon>Hymenoptera</taxon>
        <taxon>Apocrita</taxon>
        <taxon>Ichneumonoidea</taxon>
        <taxon>Braconidae</taxon>
        <taxon>Microgastrinae</taxon>
        <taxon>Cotesia</taxon>
    </lineage>
</organism>
<gene>
    <name evidence="3" type="ORF">KQX54_014445</name>
</gene>
<dbReference type="EMBL" id="JAHXZJ010001492">
    <property type="protein sequence ID" value="KAH0552720.1"/>
    <property type="molecule type" value="Genomic_DNA"/>
</dbReference>
<accession>A0AAV7ILW1</accession>
<sequence>MKINWQYLLIDTIGRFMAVSFANFIVLKRLRTPFVVRKVSRRQSPWLTHDLKLELRHRDVIYKRARRTNDQSLLERTTPDKVTRRSMFSLIHFLVSAVTLRGPWEAETSWPPILAKRYSEKRADDFSSISRFPMRSRFEKTPEADDGDGDDGRDDAEGIPVPETGDTPAAVPAGDDGTDDTLRDFSAEPQQHHHEDDDGLPFWGC</sequence>
<comment type="caution">
    <text evidence="3">The sequence shown here is derived from an EMBL/GenBank/DDBJ whole genome shotgun (WGS) entry which is preliminary data.</text>
</comment>
<keyword evidence="2" id="KW-1133">Transmembrane helix</keyword>
<feature type="region of interest" description="Disordered" evidence="1">
    <location>
        <begin position="134"/>
        <end position="205"/>
    </location>
</feature>
<dbReference type="Proteomes" id="UP000826195">
    <property type="component" value="Unassembled WGS sequence"/>
</dbReference>
<feature type="compositionally biased region" description="Basic and acidic residues" evidence="1">
    <location>
        <begin position="180"/>
        <end position="196"/>
    </location>
</feature>
<name>A0AAV7ILW1_COTGL</name>
<evidence type="ECO:0000313" key="3">
    <source>
        <dbReference type="EMBL" id="KAH0552720.1"/>
    </source>
</evidence>
<reference evidence="3 4" key="1">
    <citation type="journal article" date="2021" name="J. Hered.">
        <title>A chromosome-level genome assembly of the parasitoid wasp, Cotesia glomerata (Hymenoptera: Braconidae).</title>
        <authorList>
            <person name="Pinto B.J."/>
            <person name="Weis J.J."/>
            <person name="Gamble T."/>
            <person name="Ode P.J."/>
            <person name="Paul R."/>
            <person name="Zaspel J.M."/>
        </authorList>
    </citation>
    <scope>NUCLEOTIDE SEQUENCE [LARGE SCALE GENOMIC DNA]</scope>
    <source>
        <strain evidence="3">CgM1</strain>
    </source>
</reference>
<feature type="compositionally biased region" description="Acidic residues" evidence="1">
    <location>
        <begin position="144"/>
        <end position="154"/>
    </location>
</feature>
<evidence type="ECO:0000256" key="1">
    <source>
        <dbReference type="SAM" id="MobiDB-lite"/>
    </source>
</evidence>
<keyword evidence="2" id="KW-0812">Transmembrane</keyword>
<protein>
    <submittedName>
        <fullName evidence="3">Uncharacterized protein</fullName>
    </submittedName>
</protein>
<feature type="transmembrane region" description="Helical" evidence="2">
    <location>
        <begin position="6"/>
        <end position="27"/>
    </location>
</feature>
<keyword evidence="4" id="KW-1185">Reference proteome</keyword>